<evidence type="ECO:0000256" key="4">
    <source>
        <dbReference type="ARBA" id="ARBA00022723"/>
    </source>
</evidence>
<feature type="binding site" evidence="13">
    <location>
        <position position="87"/>
    </location>
    <ligand>
        <name>Mg(2+)</name>
        <dbReference type="ChEBI" id="CHEBI:18420"/>
    </ligand>
</feature>
<evidence type="ECO:0000256" key="7">
    <source>
        <dbReference type="ARBA" id="ARBA00022801"/>
    </source>
</evidence>
<evidence type="ECO:0000256" key="2">
    <source>
        <dbReference type="ARBA" id="ARBA00022490"/>
    </source>
</evidence>
<evidence type="ECO:0000256" key="1">
    <source>
        <dbReference type="ARBA" id="ARBA00004496"/>
    </source>
</evidence>
<dbReference type="Proteomes" id="UP000476934">
    <property type="component" value="Unassembled WGS sequence"/>
</dbReference>
<dbReference type="EC" id="3.1.21.10" evidence="13 14"/>
<dbReference type="InterPro" id="IPR004612">
    <property type="entry name" value="Resolv_RecU"/>
</dbReference>
<dbReference type="GO" id="GO:0006281">
    <property type="term" value="P:DNA repair"/>
    <property type="evidence" value="ECO:0007669"/>
    <property type="project" value="UniProtKB-UniRule"/>
</dbReference>
<keyword evidence="16" id="KW-1185">Reference proteome</keyword>
<dbReference type="CDD" id="cd22354">
    <property type="entry name" value="RecU-like"/>
    <property type="match status" value="1"/>
</dbReference>
<dbReference type="InterPro" id="IPR011856">
    <property type="entry name" value="tRNA_endonuc-like_dom_sf"/>
</dbReference>
<dbReference type="GO" id="GO:0000287">
    <property type="term" value="F:magnesium ion binding"/>
    <property type="evidence" value="ECO:0007669"/>
    <property type="project" value="UniProtKB-UniRule"/>
</dbReference>
<comment type="function">
    <text evidence="13">Endonuclease that resolves Holliday junction intermediates in genetic recombination. Cleaves mobile four-strand junctions by introducing symmetrical nicks in paired strands. Promotes annealing of linear ssDNA with homologous dsDNA. Required for DNA repair, homologous recombination and chromosome segregation.</text>
</comment>
<dbReference type="InterPro" id="IPR011335">
    <property type="entry name" value="Restrct_endonuc-II-like"/>
</dbReference>
<organism evidence="15 16">
    <name type="scientific">Heyndrickxia ginsengihumi</name>
    <dbReference type="NCBI Taxonomy" id="363870"/>
    <lineage>
        <taxon>Bacteria</taxon>
        <taxon>Bacillati</taxon>
        <taxon>Bacillota</taxon>
        <taxon>Bacilli</taxon>
        <taxon>Bacillales</taxon>
        <taxon>Bacillaceae</taxon>
        <taxon>Heyndrickxia</taxon>
    </lineage>
</organism>
<gene>
    <name evidence="13 15" type="primary">recU</name>
    <name evidence="15" type="ORF">G4D61_11365</name>
</gene>
<protein>
    <recommendedName>
        <fullName evidence="12 13">Holliday junction resolvase RecU</fullName>
        <ecNumber evidence="13 14">3.1.21.10</ecNumber>
    </recommendedName>
    <alternativeName>
        <fullName evidence="13">Recombination protein U homolog</fullName>
    </alternativeName>
</protein>
<keyword evidence="4 13" id="KW-0479">Metal-binding</keyword>
<evidence type="ECO:0000313" key="16">
    <source>
        <dbReference type="Proteomes" id="UP000476934"/>
    </source>
</evidence>
<dbReference type="GO" id="GO:0005737">
    <property type="term" value="C:cytoplasm"/>
    <property type="evidence" value="ECO:0007669"/>
    <property type="project" value="UniProtKB-SubCell"/>
</dbReference>
<evidence type="ECO:0000256" key="9">
    <source>
        <dbReference type="ARBA" id="ARBA00023172"/>
    </source>
</evidence>
<keyword evidence="9 13" id="KW-0233">DNA recombination</keyword>
<dbReference type="GO" id="GO:0007059">
    <property type="term" value="P:chromosome segregation"/>
    <property type="evidence" value="ECO:0007669"/>
    <property type="project" value="UniProtKB-UniRule"/>
</dbReference>
<accession>A0A6M0P7T8</accession>
<comment type="similarity">
    <text evidence="11 13">Belongs to the RecU family.</text>
</comment>
<keyword evidence="8 13" id="KW-0460">Magnesium</keyword>
<comment type="catalytic activity">
    <reaction evidence="13">
        <text>Endonucleolytic cleavage at a junction such as a reciprocal single-stranded crossover between two homologous DNA duplexes (Holliday junction).</text>
        <dbReference type="EC" id="3.1.21.10"/>
    </reaction>
</comment>
<comment type="cofactor">
    <cofactor evidence="13">
        <name>Mg(2+)</name>
        <dbReference type="ChEBI" id="CHEBI:18420"/>
    </cofactor>
    <text evidence="13">Binds 1 Mg(2+) ion per subunit.</text>
</comment>
<dbReference type="NCBIfam" id="TIGR00648">
    <property type="entry name" value="recU"/>
    <property type="match status" value="1"/>
</dbReference>
<comment type="subcellular location">
    <subcellularLocation>
        <location evidence="1 13">Cytoplasm</location>
    </subcellularLocation>
</comment>
<proteinExistence type="inferred from homology"/>
<dbReference type="SUPFAM" id="SSF52980">
    <property type="entry name" value="Restriction endonuclease-like"/>
    <property type="match status" value="1"/>
</dbReference>
<keyword evidence="3 13" id="KW-0540">Nuclease</keyword>
<name>A0A6M0P7T8_9BACI</name>
<dbReference type="RefSeq" id="WP_163173992.1">
    <property type="nucleotide sequence ID" value="NZ_JAAIWK010000017.1"/>
</dbReference>
<dbReference type="EMBL" id="JAAIWK010000017">
    <property type="protein sequence ID" value="NEY20553.1"/>
    <property type="molecule type" value="Genomic_DNA"/>
</dbReference>
<feature type="binding site" evidence="13">
    <location>
        <position position="89"/>
    </location>
    <ligand>
        <name>Mg(2+)</name>
        <dbReference type="ChEBI" id="CHEBI:18420"/>
    </ligand>
</feature>
<feature type="binding site" evidence="13">
    <location>
        <position position="102"/>
    </location>
    <ligand>
        <name>Mg(2+)</name>
        <dbReference type="ChEBI" id="CHEBI:18420"/>
    </ligand>
</feature>
<evidence type="ECO:0000313" key="15">
    <source>
        <dbReference type="EMBL" id="NEY20553.1"/>
    </source>
</evidence>
<keyword evidence="7 13" id="KW-0378">Hydrolase</keyword>
<dbReference type="GO" id="GO:0003676">
    <property type="term" value="F:nucleic acid binding"/>
    <property type="evidence" value="ECO:0007669"/>
    <property type="project" value="InterPro"/>
</dbReference>
<feature type="binding site" evidence="13">
    <location>
        <position position="121"/>
    </location>
    <ligand>
        <name>Mg(2+)</name>
        <dbReference type="ChEBI" id="CHEBI:18420"/>
    </ligand>
</feature>
<evidence type="ECO:0000256" key="13">
    <source>
        <dbReference type="HAMAP-Rule" id="MF_00130"/>
    </source>
</evidence>
<sequence>MSLRYPNGKMYTPNNMLAKETNKSKNISYSKRGMTLEDDINETNEYYLREGIAVIHKKPTPIQIVNVDYPSRSSAVIKEAYFKQPSTTDYNGVCCGKYIDFEAKETKSRTSFPLHNFHEHQITHMKKVVEQAGISFVILRFSLDEEIFLIESQHLFGYWDRMIAGGRKSIKKEEIEAVGHLISIGLNPRIDYIKTLKNIYHF</sequence>
<evidence type="ECO:0000256" key="11">
    <source>
        <dbReference type="ARBA" id="ARBA00023447"/>
    </source>
</evidence>
<dbReference type="PIRSF" id="PIRSF037785">
    <property type="entry name" value="RecU"/>
    <property type="match status" value="1"/>
</dbReference>
<feature type="site" description="Transition state stabilizer" evidence="13">
    <location>
        <position position="104"/>
    </location>
</feature>
<comment type="caution">
    <text evidence="15">The sequence shown here is derived from an EMBL/GenBank/DDBJ whole genome shotgun (WGS) entry which is preliminary data.</text>
</comment>
<keyword evidence="2 13" id="KW-0963">Cytoplasm</keyword>
<dbReference type="NCBIfam" id="NF002584">
    <property type="entry name" value="PRK02234.1-5"/>
    <property type="match status" value="1"/>
</dbReference>
<evidence type="ECO:0000256" key="3">
    <source>
        <dbReference type="ARBA" id="ARBA00022722"/>
    </source>
</evidence>
<dbReference type="HAMAP" id="MF_00130">
    <property type="entry name" value="RecU"/>
    <property type="match status" value="1"/>
</dbReference>
<evidence type="ECO:0000256" key="8">
    <source>
        <dbReference type="ARBA" id="ARBA00022842"/>
    </source>
</evidence>
<dbReference type="GO" id="GO:0008821">
    <property type="term" value="F:crossover junction DNA endonuclease activity"/>
    <property type="evidence" value="ECO:0007669"/>
    <property type="project" value="UniProtKB-EC"/>
</dbReference>
<keyword evidence="5 13" id="KW-0255">Endonuclease</keyword>
<evidence type="ECO:0000256" key="12">
    <source>
        <dbReference type="ARBA" id="ARBA00029523"/>
    </source>
</evidence>
<dbReference type="Pfam" id="PF03838">
    <property type="entry name" value="RecU"/>
    <property type="match status" value="1"/>
</dbReference>
<dbReference type="AlphaFoldDB" id="A0A6M0P7T8"/>
<evidence type="ECO:0000256" key="6">
    <source>
        <dbReference type="ARBA" id="ARBA00022763"/>
    </source>
</evidence>
<reference evidence="15 16" key="1">
    <citation type="submission" date="2020-03" db="EMBL/GenBank/DDBJ databases">
        <title>Bacillus aquiflavi sp. nov., isolated from yellow water of strong flavor Chinese baijiu in Yibin region of China.</title>
        <authorList>
            <person name="Xie J."/>
        </authorList>
    </citation>
    <scope>NUCLEOTIDE SEQUENCE [LARGE SCALE GENOMIC DNA]</scope>
    <source>
        <strain evidence="15 16">Gsoil 114</strain>
    </source>
</reference>
<dbReference type="Gene3D" id="3.40.1350.10">
    <property type="match status" value="1"/>
</dbReference>
<keyword evidence="10 13" id="KW-0234">DNA repair</keyword>
<evidence type="ECO:0000256" key="5">
    <source>
        <dbReference type="ARBA" id="ARBA00022759"/>
    </source>
</evidence>
<evidence type="ECO:0000256" key="10">
    <source>
        <dbReference type="ARBA" id="ARBA00023204"/>
    </source>
</evidence>
<evidence type="ECO:0000256" key="14">
    <source>
        <dbReference type="NCBIfam" id="TIGR00648"/>
    </source>
</evidence>
<dbReference type="GO" id="GO:0006310">
    <property type="term" value="P:DNA recombination"/>
    <property type="evidence" value="ECO:0007669"/>
    <property type="project" value="UniProtKB-UniRule"/>
</dbReference>
<keyword evidence="6 13" id="KW-0227">DNA damage</keyword>